<protein>
    <recommendedName>
        <fullName evidence="2 7">DNA repair protein RecO</fullName>
    </recommendedName>
    <alternativeName>
        <fullName evidence="6 7">Recombination protein O</fullName>
    </alternativeName>
</protein>
<keyword evidence="4 7" id="KW-0233">DNA recombination</keyword>
<dbReference type="Pfam" id="PF02565">
    <property type="entry name" value="RecO_C"/>
    <property type="match status" value="1"/>
</dbReference>
<dbReference type="PANTHER" id="PTHR33991:SF1">
    <property type="entry name" value="DNA REPAIR PROTEIN RECO"/>
    <property type="match status" value="1"/>
</dbReference>
<dbReference type="SUPFAM" id="SSF50249">
    <property type="entry name" value="Nucleic acid-binding proteins"/>
    <property type="match status" value="1"/>
</dbReference>
<dbReference type="InterPro" id="IPR042242">
    <property type="entry name" value="RecO_C"/>
</dbReference>
<evidence type="ECO:0000256" key="6">
    <source>
        <dbReference type="ARBA" id="ARBA00033409"/>
    </source>
</evidence>
<reference evidence="10 11" key="1">
    <citation type="submission" date="2024-06" db="EMBL/GenBank/DDBJ databases">
        <title>Sorghum-associated microbial communities from plants grown in Nebraska, USA.</title>
        <authorList>
            <person name="Schachtman D."/>
        </authorList>
    </citation>
    <scope>NUCLEOTIDE SEQUENCE [LARGE SCALE GENOMIC DNA]</scope>
    <source>
        <strain evidence="10 11">1288</strain>
    </source>
</reference>
<dbReference type="HAMAP" id="MF_00201">
    <property type="entry name" value="RecO"/>
    <property type="match status" value="1"/>
</dbReference>
<gene>
    <name evidence="7" type="primary">recO</name>
    <name evidence="10" type="ORF">ABIC55_001661</name>
</gene>
<dbReference type="InterPro" id="IPR022572">
    <property type="entry name" value="DNA_rep/recomb_RecO_N"/>
</dbReference>
<evidence type="ECO:0000313" key="11">
    <source>
        <dbReference type="Proteomes" id="UP001549104"/>
    </source>
</evidence>
<dbReference type="Pfam" id="PF11967">
    <property type="entry name" value="RecO_N"/>
    <property type="match status" value="1"/>
</dbReference>
<keyword evidence="5 7" id="KW-0234">DNA repair</keyword>
<comment type="similarity">
    <text evidence="1 7">Belongs to the RecO family.</text>
</comment>
<organism evidence="10 11">
    <name type="scientific">Sporosarcina psychrophila</name>
    <name type="common">Bacillus psychrophilus</name>
    <dbReference type="NCBI Taxonomy" id="1476"/>
    <lineage>
        <taxon>Bacteria</taxon>
        <taxon>Bacillati</taxon>
        <taxon>Bacillota</taxon>
        <taxon>Bacilli</taxon>
        <taxon>Bacillales</taxon>
        <taxon>Caryophanaceae</taxon>
        <taxon>Sporosarcina</taxon>
    </lineage>
</organism>
<feature type="compositionally biased region" description="Basic and acidic residues" evidence="8">
    <location>
        <begin position="9"/>
        <end position="21"/>
    </location>
</feature>
<keyword evidence="11" id="KW-1185">Reference proteome</keyword>
<dbReference type="NCBIfam" id="TIGR00613">
    <property type="entry name" value="reco"/>
    <property type="match status" value="1"/>
</dbReference>
<dbReference type="PANTHER" id="PTHR33991">
    <property type="entry name" value="DNA REPAIR PROTEIN RECO"/>
    <property type="match status" value="1"/>
</dbReference>
<name>A0ABV2K660_SPOPS</name>
<evidence type="ECO:0000256" key="5">
    <source>
        <dbReference type="ARBA" id="ARBA00023204"/>
    </source>
</evidence>
<dbReference type="Gene3D" id="2.40.50.140">
    <property type="entry name" value="Nucleic acid-binding proteins"/>
    <property type="match status" value="1"/>
</dbReference>
<evidence type="ECO:0000256" key="3">
    <source>
        <dbReference type="ARBA" id="ARBA00022763"/>
    </source>
</evidence>
<dbReference type="InterPro" id="IPR012340">
    <property type="entry name" value="NA-bd_OB-fold"/>
</dbReference>
<keyword evidence="3 7" id="KW-0227">DNA damage</keyword>
<accession>A0ABV2K660</accession>
<evidence type="ECO:0000313" key="10">
    <source>
        <dbReference type="EMBL" id="MET3656574.1"/>
    </source>
</evidence>
<evidence type="ECO:0000256" key="1">
    <source>
        <dbReference type="ARBA" id="ARBA00007452"/>
    </source>
</evidence>
<feature type="domain" description="DNA replication/recombination mediator RecO N-terminal" evidence="9">
    <location>
        <begin position="61"/>
        <end position="133"/>
    </location>
</feature>
<proteinExistence type="inferred from homology"/>
<evidence type="ECO:0000256" key="7">
    <source>
        <dbReference type="HAMAP-Rule" id="MF_00201"/>
    </source>
</evidence>
<evidence type="ECO:0000256" key="2">
    <source>
        <dbReference type="ARBA" id="ARBA00021310"/>
    </source>
</evidence>
<dbReference type="SUPFAM" id="SSF57863">
    <property type="entry name" value="ArfGap/RecO-like zinc finger"/>
    <property type="match status" value="1"/>
</dbReference>
<comment type="function">
    <text evidence="7">Involved in DNA repair and RecF pathway recombination.</text>
</comment>
<dbReference type="InterPro" id="IPR037278">
    <property type="entry name" value="ARFGAP/RecO"/>
</dbReference>
<dbReference type="EMBL" id="JBEPME010000002">
    <property type="protein sequence ID" value="MET3656574.1"/>
    <property type="molecule type" value="Genomic_DNA"/>
</dbReference>
<evidence type="ECO:0000259" key="9">
    <source>
        <dbReference type="Pfam" id="PF11967"/>
    </source>
</evidence>
<comment type="caution">
    <text evidence="10">The sequence shown here is derived from an EMBL/GenBank/DDBJ whole genome shotgun (WGS) entry which is preliminary data.</text>
</comment>
<feature type="region of interest" description="Disordered" evidence="8">
    <location>
        <begin position="1"/>
        <end position="21"/>
    </location>
</feature>
<dbReference type="Proteomes" id="UP001549104">
    <property type="component" value="Unassembled WGS sequence"/>
</dbReference>
<sequence>MTRASGSLKLDKEKRKVPHSSDRHKVVYEEASFSLLSKMTCDPRSWHLKLDKEVIASLNKWEGIILRGIPYGESNKIVTLFTREGGKMTAMARGAKKPASRLAAVTQPFTHGSFLIRTGRGMGTLEQGEPIDSMRHIREDLEATAYASYVVELIDKLTEDNERISGIYSLLYEALHAINEQYDPEAIALFVEWKMLPIAGIHPILHQCANCGATEGEFAFSFMQIGFICHRCFHVDKHAIRISPSQLKLIRTFYTVPINRVGNLTLKKTTKIFMKKLVRTIYDEQVGIRLKSRSFLDQLDSTPELLPRKEKPKESDE</sequence>
<evidence type="ECO:0000256" key="4">
    <source>
        <dbReference type="ARBA" id="ARBA00023172"/>
    </source>
</evidence>
<dbReference type="Gene3D" id="1.20.1440.120">
    <property type="entry name" value="Recombination protein O, C-terminal domain"/>
    <property type="match status" value="1"/>
</dbReference>
<dbReference type="InterPro" id="IPR003717">
    <property type="entry name" value="RecO"/>
</dbReference>
<evidence type="ECO:0000256" key="8">
    <source>
        <dbReference type="SAM" id="MobiDB-lite"/>
    </source>
</evidence>